<feature type="compositionally biased region" description="Polar residues" evidence="1">
    <location>
        <begin position="119"/>
        <end position="135"/>
    </location>
</feature>
<accession>A0ABD2Q2M4</accession>
<evidence type="ECO:0000313" key="2">
    <source>
        <dbReference type="EMBL" id="KAL3313849.1"/>
    </source>
</evidence>
<organism evidence="2 3">
    <name type="scientific">Cichlidogyrus casuarinus</name>
    <dbReference type="NCBI Taxonomy" id="1844966"/>
    <lineage>
        <taxon>Eukaryota</taxon>
        <taxon>Metazoa</taxon>
        <taxon>Spiralia</taxon>
        <taxon>Lophotrochozoa</taxon>
        <taxon>Platyhelminthes</taxon>
        <taxon>Monogenea</taxon>
        <taxon>Monopisthocotylea</taxon>
        <taxon>Dactylogyridea</taxon>
        <taxon>Ancyrocephalidae</taxon>
        <taxon>Cichlidogyrus</taxon>
    </lineage>
</organism>
<comment type="caution">
    <text evidence="2">The sequence shown here is derived from an EMBL/GenBank/DDBJ whole genome shotgun (WGS) entry which is preliminary data.</text>
</comment>
<reference evidence="2 3" key="1">
    <citation type="submission" date="2024-11" db="EMBL/GenBank/DDBJ databases">
        <title>Adaptive evolution of stress response genes in parasites aligns with host niche diversity.</title>
        <authorList>
            <person name="Hahn C."/>
            <person name="Resl P."/>
        </authorList>
    </citation>
    <scope>NUCLEOTIDE SEQUENCE [LARGE SCALE GENOMIC DNA]</scope>
    <source>
        <strain evidence="2">EGGRZ-B1_66</strain>
        <tissue evidence="2">Body</tissue>
    </source>
</reference>
<sequence>MQEIKVQRRTGADYLGLNQFIRILVQQWCNPRKKCKDQLEVIMRIYGQVERQFPRVYEMEEIKERVYEQVKVFKRKWRRQNENSDTQSMYEIKAQECIQLYQALQLKNSEDDEDCCKPLSTSTPLTNSGEVTNSQPPAPNSLDYMAFWLRNRGFSLIATADLLARIDPACN</sequence>
<proteinExistence type="predicted"/>
<name>A0ABD2Q2M4_9PLAT</name>
<keyword evidence="3" id="KW-1185">Reference proteome</keyword>
<feature type="region of interest" description="Disordered" evidence="1">
    <location>
        <begin position="117"/>
        <end position="137"/>
    </location>
</feature>
<protein>
    <submittedName>
        <fullName evidence="2">Uncharacterized protein</fullName>
    </submittedName>
</protein>
<dbReference type="AlphaFoldDB" id="A0ABD2Q2M4"/>
<gene>
    <name evidence="2" type="ORF">Ciccas_007544</name>
</gene>
<evidence type="ECO:0000313" key="3">
    <source>
        <dbReference type="Proteomes" id="UP001626550"/>
    </source>
</evidence>
<evidence type="ECO:0000256" key="1">
    <source>
        <dbReference type="SAM" id="MobiDB-lite"/>
    </source>
</evidence>
<dbReference type="Proteomes" id="UP001626550">
    <property type="component" value="Unassembled WGS sequence"/>
</dbReference>
<dbReference type="EMBL" id="JBJKFK010001174">
    <property type="protein sequence ID" value="KAL3313849.1"/>
    <property type="molecule type" value="Genomic_DNA"/>
</dbReference>